<dbReference type="GO" id="GO:0008767">
    <property type="term" value="F:UDP-galactopyranose mutase activity"/>
    <property type="evidence" value="ECO:0007669"/>
    <property type="project" value="UniProtKB-EC"/>
</dbReference>
<dbReference type="GO" id="GO:0005829">
    <property type="term" value="C:cytosol"/>
    <property type="evidence" value="ECO:0007669"/>
    <property type="project" value="TreeGrafter"/>
</dbReference>
<sequence>MRRFGKSGRVFFFEEYIPTNHHLPYLEFHAFDDTSVIAVRPRVPQDWHGERLQKAMSGLLDQLLALQGARKPILWFYTPMMFPFAAHVDAAAVVYDCMDELSNFRYAPPELRQNEQQLMRRADVVFTGGYSIYEAKRAQHDNIHPFPSSVDVAHFAAARTSSIKPDDQRKIGGPILGYYGVIDERIDLSLLAEVAAARPHWSLVMVGPLAKIDETQLPRAANIYYLGRKDYAELPAYVAGWDIALMPFALNEATRFISPTKTPEYLAAGRPVVSTAITDVIRHYGDLGSVLIAGDNRQFIQACEEALALAKQPAQWLGAADEKLATISWDDTFLQMSALVEEALHRRAGKPISIQAPVIKRSAGANPYDFLIVGAGFAGSVLAERLASSGKRVLICDRRPHIGGNAYDCQDAAGVLVHKYGPHIFHTNSEEIFAYLSRFTAWRPYEHRVLASVADKLLPMPINRTTLKGLYGIDLADEQAAAEYLKTKAEPTPEIRTSRDVVISQVGSHLYRTFFEGYTRKQWGLDPSELDKSVTARVPTRTSTDDRYFLDTYQAMPADGFTRMFENMLDHPNIQIEAGVDYNELDRKNLAPRTIFTGPIDAYFDHRFGPLPYRSLEFKHETHDREQFQPVAVVNYPSLDVPYTRITEYKHLTGQQHRQTSISYEFARAEGDPYYPIPRPENQALYKQYEALAREQNDVIFVGRLGTYKYYNMDQVVGQALATFRRFSATEQKLNGAFSTAAE</sequence>
<dbReference type="NCBIfam" id="TIGR00031">
    <property type="entry name" value="UDP-GALP_mutase"/>
    <property type="match status" value="1"/>
</dbReference>
<dbReference type="PANTHER" id="PTHR21197:SF0">
    <property type="entry name" value="UDP-GALACTOPYRANOSE MUTASE"/>
    <property type="match status" value="1"/>
</dbReference>
<dbReference type="Gene3D" id="3.40.50.720">
    <property type="entry name" value="NAD(P)-binding Rossmann-like Domain"/>
    <property type="match status" value="3"/>
</dbReference>
<dbReference type="PANTHER" id="PTHR21197">
    <property type="entry name" value="UDP-GALACTOPYRANOSE MUTASE"/>
    <property type="match status" value="1"/>
</dbReference>
<dbReference type="AlphaFoldDB" id="A0A8J6U074"/>
<name>A0A8J6U074_9HYPH</name>
<protein>
    <submittedName>
        <fullName evidence="7">UDP-galactopyranose mutase</fullName>
        <ecNumber evidence="7">5.4.99.9</ecNumber>
    </submittedName>
</protein>
<proteinExistence type="inferred from homology"/>
<dbReference type="Gene3D" id="3.40.50.2000">
    <property type="entry name" value="Glycogen Phosphorylase B"/>
    <property type="match status" value="1"/>
</dbReference>
<dbReference type="InterPro" id="IPR015899">
    <property type="entry name" value="UDP-GalPyranose_mutase_C"/>
</dbReference>
<gene>
    <name evidence="7" type="primary">glf</name>
    <name evidence="7" type="ORF">ICI42_11145</name>
</gene>
<dbReference type="EMBL" id="JACVVX010000003">
    <property type="protein sequence ID" value="MBD0415211.1"/>
    <property type="molecule type" value="Genomic_DNA"/>
</dbReference>
<dbReference type="Pfam" id="PF13692">
    <property type="entry name" value="Glyco_trans_1_4"/>
    <property type="match status" value="1"/>
</dbReference>
<evidence type="ECO:0000256" key="1">
    <source>
        <dbReference type="ARBA" id="ARBA00001974"/>
    </source>
</evidence>
<dbReference type="SUPFAM" id="SSF53756">
    <property type="entry name" value="UDP-Glycosyltransferase/glycogen phosphorylase"/>
    <property type="match status" value="1"/>
</dbReference>
<keyword evidence="3" id="KW-0285">Flavoprotein</keyword>
<organism evidence="7 8">
    <name type="scientific">Oryzicola mucosus</name>
    <dbReference type="NCBI Taxonomy" id="2767425"/>
    <lineage>
        <taxon>Bacteria</taxon>
        <taxon>Pseudomonadati</taxon>
        <taxon>Pseudomonadota</taxon>
        <taxon>Alphaproteobacteria</taxon>
        <taxon>Hyphomicrobiales</taxon>
        <taxon>Phyllobacteriaceae</taxon>
        <taxon>Oryzicola</taxon>
    </lineage>
</organism>
<dbReference type="SUPFAM" id="SSF51971">
    <property type="entry name" value="Nucleotide-binding domain"/>
    <property type="match status" value="1"/>
</dbReference>
<keyword evidence="4" id="KW-0274">FAD</keyword>
<dbReference type="SUPFAM" id="SSF54373">
    <property type="entry name" value="FAD-linked reductases, C-terminal domain"/>
    <property type="match status" value="1"/>
</dbReference>
<evidence type="ECO:0000256" key="4">
    <source>
        <dbReference type="ARBA" id="ARBA00022827"/>
    </source>
</evidence>
<evidence type="ECO:0000313" key="7">
    <source>
        <dbReference type="EMBL" id="MBD0415211.1"/>
    </source>
</evidence>
<dbReference type="InterPro" id="IPR004379">
    <property type="entry name" value="UDP-GALP_mutase"/>
</dbReference>
<comment type="similarity">
    <text evidence="2">Belongs to the UDP-galactopyranose/dTDP-fucopyranose mutase family.</text>
</comment>
<reference evidence="7" key="1">
    <citation type="submission" date="2020-09" db="EMBL/GenBank/DDBJ databases">
        <title>Genome seq and assembly of Tianweitania sp.</title>
        <authorList>
            <person name="Chhetri G."/>
        </authorList>
    </citation>
    <scope>NUCLEOTIDE SEQUENCE</scope>
    <source>
        <strain evidence="7">Rool2</strain>
    </source>
</reference>
<evidence type="ECO:0000256" key="3">
    <source>
        <dbReference type="ARBA" id="ARBA00022630"/>
    </source>
</evidence>
<comment type="cofactor">
    <cofactor evidence="1">
        <name>FAD</name>
        <dbReference type="ChEBI" id="CHEBI:57692"/>
    </cofactor>
</comment>
<dbReference type="Pfam" id="PF03275">
    <property type="entry name" value="GLF"/>
    <property type="match status" value="1"/>
</dbReference>
<evidence type="ECO:0000259" key="6">
    <source>
        <dbReference type="Pfam" id="PF03275"/>
    </source>
</evidence>
<dbReference type="GO" id="GO:0050660">
    <property type="term" value="F:flavin adenine dinucleotide binding"/>
    <property type="evidence" value="ECO:0007669"/>
    <property type="project" value="TreeGrafter"/>
</dbReference>
<dbReference type="EC" id="5.4.99.9" evidence="7"/>
<keyword evidence="8" id="KW-1185">Reference proteome</keyword>
<comment type="caution">
    <text evidence="7">The sequence shown here is derived from an EMBL/GenBank/DDBJ whole genome shotgun (WGS) entry which is preliminary data.</text>
</comment>
<dbReference type="Proteomes" id="UP000643405">
    <property type="component" value="Unassembled WGS sequence"/>
</dbReference>
<feature type="domain" description="UDP-galactopyranose mutase C-terminal" evidence="6">
    <location>
        <begin position="514"/>
        <end position="710"/>
    </location>
</feature>
<evidence type="ECO:0000256" key="5">
    <source>
        <dbReference type="ARBA" id="ARBA00023235"/>
    </source>
</evidence>
<evidence type="ECO:0000313" key="8">
    <source>
        <dbReference type="Proteomes" id="UP000643405"/>
    </source>
</evidence>
<dbReference type="Pfam" id="PF13450">
    <property type="entry name" value="NAD_binding_8"/>
    <property type="match status" value="1"/>
</dbReference>
<keyword evidence="5 7" id="KW-0413">Isomerase</keyword>
<evidence type="ECO:0000256" key="2">
    <source>
        <dbReference type="ARBA" id="ARBA00009321"/>
    </source>
</evidence>
<accession>A0A8J6U074</accession>